<name>A0ABZ2XJP0_9RHOO</name>
<evidence type="ECO:0000313" key="4">
    <source>
        <dbReference type="EMBL" id="WZJ22132.1"/>
    </source>
</evidence>
<proteinExistence type="predicted"/>
<dbReference type="SUPFAM" id="SSF53613">
    <property type="entry name" value="Ribokinase-like"/>
    <property type="match status" value="1"/>
</dbReference>
<organism evidence="4 5">
    <name type="scientific">Azonexus hydrophilus</name>
    <dbReference type="NCBI Taxonomy" id="418702"/>
    <lineage>
        <taxon>Bacteria</taxon>
        <taxon>Pseudomonadati</taxon>
        <taxon>Pseudomonadota</taxon>
        <taxon>Betaproteobacteria</taxon>
        <taxon>Rhodocyclales</taxon>
        <taxon>Azonexaceae</taxon>
        <taxon>Azonexus</taxon>
    </lineage>
</organism>
<dbReference type="InterPro" id="IPR004399">
    <property type="entry name" value="HMP/HMP-P_kinase_dom"/>
</dbReference>
<dbReference type="PANTHER" id="PTHR20858:SF17">
    <property type="entry name" value="HYDROXYMETHYLPYRIMIDINE_PHOSPHOMETHYLPYRIMIDINE KINASE THI20-RELATED"/>
    <property type="match status" value="1"/>
</dbReference>
<sequence>MQKTRTTPATPPQVLVFAASDPTCGAGIQADILTLASLGCHPLTALTAVTVQDTTGVSSLQPLSAELLEQQARAVLEDMPVAAFKIGLLGSVENVLAVAEIVSDYPDIPLIFDPVLASGRGDELSGEEIIAAMREMLLPQTTIITPNAPEARRLAESDEDENEPSLDVCAARLIEMGAQYVLITGTHENTPLVVNTLYNDQGVLRHDRWERLPGSYHGSGCTLASAIAGCIAGGASIEEAVRDAQDYTWQALDKGFRAGMGQFIPDRMFWAREDSEEQEKDKGDAPA</sequence>
<gene>
    <name evidence="4" type="ORF">AADV58_02990</name>
</gene>
<dbReference type="InterPro" id="IPR013749">
    <property type="entry name" value="PM/HMP-P_kinase-1"/>
</dbReference>
<dbReference type="InterPro" id="IPR029056">
    <property type="entry name" value="Ribokinase-like"/>
</dbReference>
<dbReference type="Proteomes" id="UP001479520">
    <property type="component" value="Chromosome"/>
</dbReference>
<dbReference type="EC" id="2.7.1.49" evidence="2"/>
<dbReference type="EMBL" id="CP151406">
    <property type="protein sequence ID" value="WZJ22132.1"/>
    <property type="molecule type" value="Genomic_DNA"/>
</dbReference>
<evidence type="ECO:0000256" key="2">
    <source>
        <dbReference type="ARBA" id="ARBA00012135"/>
    </source>
</evidence>
<dbReference type="CDD" id="cd01169">
    <property type="entry name" value="HMPP_kinase"/>
    <property type="match status" value="1"/>
</dbReference>
<protein>
    <recommendedName>
        <fullName evidence="2">hydroxymethylpyrimidine kinase</fullName>
        <ecNumber evidence="2">2.7.1.49</ecNumber>
    </recommendedName>
</protein>
<reference evidence="4 5" key="1">
    <citation type="submission" date="2024-04" db="EMBL/GenBank/DDBJ databases">
        <title>Dissimilatory iodate-reducing microorganisms contribute to the enrichment of iodine in groundwater.</title>
        <authorList>
            <person name="Jiang Z."/>
        </authorList>
    </citation>
    <scope>NUCLEOTIDE SEQUENCE [LARGE SCALE GENOMIC DNA]</scope>
    <source>
        <strain evidence="4 5">NCP973</strain>
    </source>
</reference>
<comment type="pathway">
    <text evidence="1">Cofactor biosynthesis; thiamine diphosphate biosynthesis.</text>
</comment>
<dbReference type="Gene3D" id="3.40.1190.20">
    <property type="match status" value="1"/>
</dbReference>
<evidence type="ECO:0000259" key="3">
    <source>
        <dbReference type="Pfam" id="PF08543"/>
    </source>
</evidence>
<keyword evidence="4" id="KW-0418">Kinase</keyword>
<dbReference type="GO" id="GO:0016301">
    <property type="term" value="F:kinase activity"/>
    <property type="evidence" value="ECO:0007669"/>
    <property type="project" value="UniProtKB-KW"/>
</dbReference>
<keyword evidence="4" id="KW-0808">Transferase</keyword>
<keyword evidence="5" id="KW-1185">Reference proteome</keyword>
<evidence type="ECO:0000313" key="5">
    <source>
        <dbReference type="Proteomes" id="UP001479520"/>
    </source>
</evidence>
<accession>A0ABZ2XJP0</accession>
<evidence type="ECO:0000256" key="1">
    <source>
        <dbReference type="ARBA" id="ARBA00004948"/>
    </source>
</evidence>
<dbReference type="RefSeq" id="WP_028993648.1">
    <property type="nucleotide sequence ID" value="NZ_CALFBA010000036.1"/>
</dbReference>
<feature type="domain" description="Pyridoxamine kinase/Phosphomethylpyrimidine kinase" evidence="3">
    <location>
        <begin position="21"/>
        <end position="262"/>
    </location>
</feature>
<dbReference type="Pfam" id="PF08543">
    <property type="entry name" value="Phos_pyr_kin"/>
    <property type="match status" value="1"/>
</dbReference>
<dbReference type="PANTHER" id="PTHR20858">
    <property type="entry name" value="PHOSPHOMETHYLPYRIMIDINE KINASE"/>
    <property type="match status" value="1"/>
</dbReference>